<name>A0AAV0RMS9_9ROSI</name>
<evidence type="ECO:0000313" key="2">
    <source>
        <dbReference type="Proteomes" id="UP001154282"/>
    </source>
</evidence>
<dbReference type="Proteomes" id="UP001154282">
    <property type="component" value="Unassembled WGS sequence"/>
</dbReference>
<proteinExistence type="predicted"/>
<dbReference type="AlphaFoldDB" id="A0AAV0RMS9"/>
<reference evidence="1" key="1">
    <citation type="submission" date="2022-08" db="EMBL/GenBank/DDBJ databases">
        <authorList>
            <person name="Gutierrez-Valencia J."/>
        </authorList>
    </citation>
    <scope>NUCLEOTIDE SEQUENCE</scope>
</reference>
<sequence length="148" mass="16717">MLENPATLSISHSLDLALSFLCFGNDEEEVGRNMRPMARTDAGDDGYRGFGRGEESWKRNRRQQNSPAIAMVKSSMMAAGRPIDLIGFSFILQINLGFGSHVGLFVDFDFLLVLMARERKQSRTADCTNRLRFLVLPLFVRVELEIVM</sequence>
<protein>
    <submittedName>
        <fullName evidence="1">Uncharacterized protein</fullName>
    </submittedName>
</protein>
<gene>
    <name evidence="1" type="ORF">LITE_LOCUS48893</name>
</gene>
<dbReference type="EMBL" id="CAMGYJ010000011">
    <property type="protein sequence ID" value="CAI0558725.1"/>
    <property type="molecule type" value="Genomic_DNA"/>
</dbReference>
<keyword evidence="2" id="KW-1185">Reference proteome</keyword>
<organism evidence="1 2">
    <name type="scientific">Linum tenue</name>
    <dbReference type="NCBI Taxonomy" id="586396"/>
    <lineage>
        <taxon>Eukaryota</taxon>
        <taxon>Viridiplantae</taxon>
        <taxon>Streptophyta</taxon>
        <taxon>Embryophyta</taxon>
        <taxon>Tracheophyta</taxon>
        <taxon>Spermatophyta</taxon>
        <taxon>Magnoliopsida</taxon>
        <taxon>eudicotyledons</taxon>
        <taxon>Gunneridae</taxon>
        <taxon>Pentapetalae</taxon>
        <taxon>rosids</taxon>
        <taxon>fabids</taxon>
        <taxon>Malpighiales</taxon>
        <taxon>Linaceae</taxon>
        <taxon>Linum</taxon>
    </lineage>
</organism>
<comment type="caution">
    <text evidence="1">The sequence shown here is derived from an EMBL/GenBank/DDBJ whole genome shotgun (WGS) entry which is preliminary data.</text>
</comment>
<evidence type="ECO:0000313" key="1">
    <source>
        <dbReference type="EMBL" id="CAI0558725.1"/>
    </source>
</evidence>
<accession>A0AAV0RMS9</accession>